<keyword evidence="2" id="KW-0808">Transferase</keyword>
<dbReference type="EMBL" id="UGSC01000001">
    <property type="protein sequence ID" value="SUA72088.1"/>
    <property type="molecule type" value="Genomic_DNA"/>
</dbReference>
<accession>A0A378Y5J5</accession>
<dbReference type="PANTHER" id="PTHR43415:SF3">
    <property type="entry name" value="GNAT-FAMILY ACETYLTRANSFERASE"/>
    <property type="match status" value="1"/>
</dbReference>
<gene>
    <name evidence="2" type="ORF">NCTC10343_05041</name>
</gene>
<dbReference type="GeneID" id="93348348"/>
<dbReference type="AlphaFoldDB" id="A0A378Y5J5"/>
<dbReference type="InterPro" id="IPR016181">
    <property type="entry name" value="Acyl_CoA_acyltransferase"/>
</dbReference>
<dbReference type="PROSITE" id="PS51186">
    <property type="entry name" value="GNAT"/>
    <property type="match status" value="1"/>
</dbReference>
<protein>
    <submittedName>
        <fullName evidence="2">Pseudaminic acid biosynthesis N-acetyl transferase</fullName>
    </submittedName>
</protein>
<organism evidence="2 3">
    <name type="scientific">Paenibacillus polymyxa</name>
    <name type="common">Bacillus polymyxa</name>
    <dbReference type="NCBI Taxonomy" id="1406"/>
    <lineage>
        <taxon>Bacteria</taxon>
        <taxon>Bacillati</taxon>
        <taxon>Bacillota</taxon>
        <taxon>Bacilli</taxon>
        <taxon>Bacillales</taxon>
        <taxon>Paenibacillaceae</taxon>
        <taxon>Paenibacillus</taxon>
    </lineage>
</organism>
<dbReference type="InterPro" id="IPR000182">
    <property type="entry name" value="GNAT_dom"/>
</dbReference>
<dbReference type="Proteomes" id="UP000254400">
    <property type="component" value="Unassembled WGS sequence"/>
</dbReference>
<evidence type="ECO:0000259" key="1">
    <source>
        <dbReference type="PROSITE" id="PS51186"/>
    </source>
</evidence>
<feature type="domain" description="N-acetyltransferase" evidence="1">
    <location>
        <begin position="1"/>
        <end position="150"/>
    </location>
</feature>
<dbReference type="PANTHER" id="PTHR43415">
    <property type="entry name" value="SPERMIDINE N(1)-ACETYLTRANSFERASE"/>
    <property type="match status" value="1"/>
</dbReference>
<dbReference type="Gene3D" id="3.40.630.30">
    <property type="match status" value="1"/>
</dbReference>
<dbReference type="Pfam" id="PF00583">
    <property type="entry name" value="Acetyltransf_1"/>
    <property type="match status" value="1"/>
</dbReference>
<evidence type="ECO:0000313" key="3">
    <source>
        <dbReference type="Proteomes" id="UP000254400"/>
    </source>
</evidence>
<dbReference type="SUPFAM" id="SSF55729">
    <property type="entry name" value="Acyl-CoA N-acyltransferases (Nat)"/>
    <property type="match status" value="1"/>
</dbReference>
<dbReference type="RefSeq" id="WP_019688782.1">
    <property type="nucleotide sequence ID" value="NZ_CP036496.1"/>
</dbReference>
<proteinExistence type="predicted"/>
<evidence type="ECO:0000313" key="2">
    <source>
        <dbReference type="EMBL" id="SUA72088.1"/>
    </source>
</evidence>
<sequence length="155" mass="17835">MELRSAALNDSIFIFNLRNDLDTRKNSFVTDEIPYEEHKNWFEKSLGIKTRKILIAYENKVLVGVVRLDLKSDNEAVISISIDPSLRQKGYANKILCEIESYTTSWNNEIKVLTALIKPSNIASIKLFSKRGYAVVSENKEEIIMCKELRGKYLD</sequence>
<dbReference type="GO" id="GO:0016747">
    <property type="term" value="F:acyltransferase activity, transferring groups other than amino-acyl groups"/>
    <property type="evidence" value="ECO:0007669"/>
    <property type="project" value="InterPro"/>
</dbReference>
<reference evidence="2 3" key="1">
    <citation type="submission" date="2018-06" db="EMBL/GenBank/DDBJ databases">
        <authorList>
            <consortium name="Pathogen Informatics"/>
            <person name="Doyle S."/>
        </authorList>
    </citation>
    <scope>NUCLEOTIDE SEQUENCE [LARGE SCALE GENOMIC DNA]</scope>
    <source>
        <strain evidence="2 3">NCTC10343</strain>
    </source>
</reference>
<name>A0A378Y5J5_PAEPO</name>
<dbReference type="CDD" id="cd04301">
    <property type="entry name" value="NAT_SF"/>
    <property type="match status" value="1"/>
</dbReference>